<protein>
    <submittedName>
        <fullName evidence="3">Integral membrane protein</fullName>
    </submittedName>
</protein>
<keyword evidence="1" id="KW-0812">Transmembrane</keyword>
<dbReference type="PANTHER" id="PTHR22911:SF103">
    <property type="entry name" value="BLR2811 PROTEIN"/>
    <property type="match status" value="1"/>
</dbReference>
<evidence type="ECO:0000313" key="4">
    <source>
        <dbReference type="Proteomes" id="UP000218606"/>
    </source>
</evidence>
<accession>A0AAN1LBF1</accession>
<keyword evidence="1" id="KW-1133">Transmembrane helix</keyword>
<feature type="transmembrane region" description="Helical" evidence="1">
    <location>
        <begin position="259"/>
        <end position="278"/>
    </location>
</feature>
<dbReference type="SUPFAM" id="SSF103481">
    <property type="entry name" value="Multidrug resistance efflux transporter EmrE"/>
    <property type="match status" value="2"/>
</dbReference>
<feature type="domain" description="EamA" evidence="2">
    <location>
        <begin position="177"/>
        <end position="300"/>
    </location>
</feature>
<feature type="transmembrane region" description="Helical" evidence="1">
    <location>
        <begin position="147"/>
        <end position="166"/>
    </location>
</feature>
<feature type="transmembrane region" description="Helical" evidence="1">
    <location>
        <begin position="121"/>
        <end position="140"/>
    </location>
</feature>
<feature type="transmembrane region" description="Helical" evidence="1">
    <location>
        <begin position="172"/>
        <end position="190"/>
    </location>
</feature>
<dbReference type="Proteomes" id="UP000218606">
    <property type="component" value="Chromosome"/>
</dbReference>
<feature type="transmembrane region" description="Helical" evidence="1">
    <location>
        <begin position="202"/>
        <end position="222"/>
    </location>
</feature>
<evidence type="ECO:0000259" key="2">
    <source>
        <dbReference type="Pfam" id="PF00892"/>
    </source>
</evidence>
<dbReference type="PANTHER" id="PTHR22911">
    <property type="entry name" value="ACYL-MALONYL CONDENSING ENZYME-RELATED"/>
    <property type="match status" value="1"/>
</dbReference>
<gene>
    <name evidence="3" type="ORF">PhaeoP13_02675</name>
</gene>
<dbReference type="EMBL" id="CP010767">
    <property type="protein sequence ID" value="ATG44582.1"/>
    <property type="molecule type" value="Genomic_DNA"/>
</dbReference>
<feature type="transmembrane region" description="Helical" evidence="1">
    <location>
        <begin position="25"/>
        <end position="42"/>
    </location>
</feature>
<evidence type="ECO:0000313" key="3">
    <source>
        <dbReference type="EMBL" id="ATG44582.1"/>
    </source>
</evidence>
<dbReference type="InterPro" id="IPR000620">
    <property type="entry name" value="EamA_dom"/>
</dbReference>
<dbReference type="GO" id="GO:0016020">
    <property type="term" value="C:membrane"/>
    <property type="evidence" value="ECO:0007669"/>
    <property type="project" value="InterPro"/>
</dbReference>
<dbReference type="Pfam" id="PF00892">
    <property type="entry name" value="EamA"/>
    <property type="match status" value="2"/>
</dbReference>
<sequence>MTMRPDAKILEPHPPRITPITQKNNVTAGVLLMIAATVVFAMQDGISRHLAGQYNTFMVIMVRYWFFALFVIALAARAPGGIRAAARTDQLGLQIFRGVLLVAEICVAVYAFTLLGLVESVAVFICYPLLVAALSGPVLGENVGWRRWAAISVGLIGVLIILQPGAGVFDPLAIVPFISALMFAIYALITRYAARRDSTATSFFWTGVAGMVAMTLVGMWYWEPMSQGDWMWMGVLCLTGVTGHWLLIKCYEMAEASAVQPFAYFHLIWAAVLGVVVFGEVIRTNVAIGASIIVAAGLFTLWRERVKG</sequence>
<dbReference type="RefSeq" id="WP_096872526.1">
    <property type="nucleotide sequence ID" value="NZ_CP010715.1"/>
</dbReference>
<feature type="domain" description="EamA" evidence="2">
    <location>
        <begin position="28"/>
        <end position="162"/>
    </location>
</feature>
<proteinExistence type="predicted"/>
<organism evidence="3 4">
    <name type="scientific">Phaeobacter piscinae</name>
    <dbReference type="NCBI Taxonomy" id="1580596"/>
    <lineage>
        <taxon>Bacteria</taxon>
        <taxon>Pseudomonadati</taxon>
        <taxon>Pseudomonadota</taxon>
        <taxon>Alphaproteobacteria</taxon>
        <taxon>Rhodobacterales</taxon>
        <taxon>Roseobacteraceae</taxon>
        <taxon>Phaeobacter</taxon>
    </lineage>
</organism>
<dbReference type="InterPro" id="IPR037185">
    <property type="entry name" value="EmrE-like"/>
</dbReference>
<feature type="transmembrane region" description="Helical" evidence="1">
    <location>
        <begin position="54"/>
        <end position="75"/>
    </location>
</feature>
<dbReference type="AlphaFoldDB" id="A0AAN1LBF1"/>
<feature type="transmembrane region" description="Helical" evidence="1">
    <location>
        <begin position="95"/>
        <end position="115"/>
    </location>
</feature>
<reference evidence="3 4" key="1">
    <citation type="journal article" date="2017" name="Front. Microbiol.">
        <title>Phaeobacter piscinae sp. nov., a species of the Roseobacter group and potential aquaculture probiont.</title>
        <authorList>
            <person name="Sonnenschein E.C."/>
            <person name="Phippen C.B.W."/>
            <person name="Nielsen K.F."/>
            <person name="Mateiu R.V."/>
            <person name="Melchiorsen J."/>
            <person name="Gram L."/>
            <person name="Overmann J."/>
            <person name="Freese H.M."/>
        </authorList>
    </citation>
    <scope>NUCLEOTIDE SEQUENCE [LARGE SCALE GENOMIC DNA]</scope>
    <source>
        <strain evidence="3 4">P13</strain>
    </source>
</reference>
<evidence type="ECO:0000256" key="1">
    <source>
        <dbReference type="SAM" id="Phobius"/>
    </source>
</evidence>
<keyword evidence="1" id="KW-0472">Membrane</keyword>
<name>A0AAN1LBF1_9RHOB</name>
<feature type="transmembrane region" description="Helical" evidence="1">
    <location>
        <begin position="284"/>
        <end position="302"/>
    </location>
</feature>
<feature type="transmembrane region" description="Helical" evidence="1">
    <location>
        <begin position="228"/>
        <end position="247"/>
    </location>
</feature>